<dbReference type="OrthoDB" id="8104048at2"/>
<proteinExistence type="inferred from homology"/>
<dbReference type="GO" id="GO:0051539">
    <property type="term" value="F:4 iron, 4 sulfur cluster binding"/>
    <property type="evidence" value="ECO:0007669"/>
    <property type="project" value="UniProtKB-UniRule"/>
</dbReference>
<evidence type="ECO:0000313" key="14">
    <source>
        <dbReference type="Proteomes" id="UP000000844"/>
    </source>
</evidence>
<dbReference type="GO" id="GO:0047134">
    <property type="term" value="F:protein-disulfide reductase [NAD(P)H] activity"/>
    <property type="evidence" value="ECO:0007669"/>
    <property type="project" value="TreeGrafter"/>
</dbReference>
<keyword evidence="6 11" id="KW-0411">Iron-sulfur</keyword>
<dbReference type="GO" id="GO:0045892">
    <property type="term" value="P:negative regulation of DNA-templated transcription"/>
    <property type="evidence" value="ECO:0007669"/>
    <property type="project" value="TreeGrafter"/>
</dbReference>
<dbReference type="eggNOG" id="ENOG5032RSG">
    <property type="taxonomic scope" value="Bacteria"/>
</dbReference>
<dbReference type="RefSeq" id="WP_013020367.1">
    <property type="nucleotide sequence ID" value="NC_013947.1"/>
</dbReference>
<dbReference type="Pfam" id="PF02467">
    <property type="entry name" value="Whib"/>
    <property type="match status" value="1"/>
</dbReference>
<evidence type="ECO:0000256" key="9">
    <source>
        <dbReference type="ARBA" id="ARBA00023157"/>
    </source>
</evidence>
<comment type="cofactor">
    <cofactor evidence="11">
        <name>[4Fe-4S] cluster</name>
        <dbReference type="ChEBI" id="CHEBI:49883"/>
    </cofactor>
    <text evidence="11">Binds 1 [4Fe-4S] cluster per subunit. Following nitrosylation of the [4Fe-4S] cluster binds 1 [4Fe-8(NO)] cluster per subunit.</text>
</comment>
<evidence type="ECO:0000256" key="3">
    <source>
        <dbReference type="ARBA" id="ARBA00022485"/>
    </source>
</evidence>
<dbReference type="HAMAP" id="MF_01479">
    <property type="entry name" value="WhiB"/>
    <property type="match status" value="1"/>
</dbReference>
<dbReference type="PROSITE" id="PS51674">
    <property type="entry name" value="4FE4S_WBL"/>
    <property type="match status" value="1"/>
</dbReference>
<evidence type="ECO:0000259" key="12">
    <source>
        <dbReference type="PROSITE" id="PS51674"/>
    </source>
</evidence>
<comment type="function">
    <text evidence="11">Acts as a transcriptional regulator. Probably redox-responsive. The apo- but not holo-form probably binds DNA.</text>
</comment>
<feature type="binding site" evidence="11">
    <location>
        <position position="40"/>
    </location>
    <ligand>
        <name>[4Fe-4S] cluster</name>
        <dbReference type="ChEBI" id="CHEBI:49883"/>
    </ligand>
</feature>
<evidence type="ECO:0000256" key="10">
    <source>
        <dbReference type="ARBA" id="ARBA00023163"/>
    </source>
</evidence>
<gene>
    <name evidence="11" type="primary">whiB</name>
    <name evidence="13" type="ordered locus">Snas_5161</name>
</gene>
<keyword evidence="3 11" id="KW-0004">4Fe-4S</keyword>
<evidence type="ECO:0000256" key="5">
    <source>
        <dbReference type="ARBA" id="ARBA00023004"/>
    </source>
</evidence>
<dbReference type="Proteomes" id="UP000000844">
    <property type="component" value="Chromosome"/>
</dbReference>
<dbReference type="KEGG" id="sna:Snas_5161"/>
<feature type="domain" description="4Fe-4S Wbl-type" evidence="12">
    <location>
        <begin position="8"/>
        <end position="70"/>
    </location>
</feature>
<keyword evidence="7 11" id="KW-0805">Transcription regulation</keyword>
<dbReference type="GO" id="GO:0046872">
    <property type="term" value="F:metal ion binding"/>
    <property type="evidence" value="ECO:0007669"/>
    <property type="project" value="UniProtKB-KW"/>
</dbReference>
<evidence type="ECO:0000256" key="1">
    <source>
        <dbReference type="ARBA" id="ARBA00004496"/>
    </source>
</evidence>
<comment type="PTM">
    <text evidence="11">The Fe-S cluster can be nitrosylated by nitric oxide (NO).</text>
</comment>
<keyword evidence="8 11" id="KW-0238">DNA-binding</keyword>
<feature type="binding site" evidence="11">
    <location>
        <position position="9"/>
    </location>
    <ligand>
        <name>[4Fe-4S] cluster</name>
        <dbReference type="ChEBI" id="CHEBI:49883"/>
    </ligand>
</feature>
<evidence type="ECO:0000256" key="11">
    <source>
        <dbReference type="HAMAP-Rule" id="MF_01479"/>
    </source>
</evidence>
<dbReference type="GO" id="GO:0005737">
    <property type="term" value="C:cytoplasm"/>
    <property type="evidence" value="ECO:0007669"/>
    <property type="project" value="UniProtKB-SubCell"/>
</dbReference>
<name>D3QBQ7_STANL</name>
<evidence type="ECO:0000256" key="4">
    <source>
        <dbReference type="ARBA" id="ARBA00022723"/>
    </source>
</evidence>
<dbReference type="GO" id="GO:0035731">
    <property type="term" value="F:dinitrosyl-iron complex binding"/>
    <property type="evidence" value="ECO:0007669"/>
    <property type="project" value="UniProtKB-UniRule"/>
</dbReference>
<dbReference type="EMBL" id="CP001778">
    <property type="protein sequence ID" value="ADD44796.1"/>
    <property type="molecule type" value="Genomic_DNA"/>
</dbReference>
<keyword evidence="4 11" id="KW-0479">Metal-binding</keyword>
<dbReference type="GO" id="GO:0003677">
    <property type="term" value="F:DNA binding"/>
    <property type="evidence" value="ECO:0007669"/>
    <property type="project" value="UniProtKB-UniRule"/>
</dbReference>
<comment type="PTM">
    <text evidence="11">Upon Fe-S cluster removal intramolecular disulfide bonds are formed.</text>
</comment>
<dbReference type="HOGENOM" id="CLU_106245_6_2_11"/>
<keyword evidence="9 11" id="KW-1015">Disulfide bond</keyword>
<evidence type="ECO:0000256" key="7">
    <source>
        <dbReference type="ARBA" id="ARBA00023015"/>
    </source>
</evidence>
<evidence type="ECO:0000313" key="13">
    <source>
        <dbReference type="EMBL" id="ADD44796.1"/>
    </source>
</evidence>
<organism evidence="13 14">
    <name type="scientific">Stackebrandtia nassauensis (strain DSM 44728 / CIP 108903 / NRRL B-16338 / NBRC 102104 / LLR-40K-21)</name>
    <dbReference type="NCBI Taxonomy" id="446470"/>
    <lineage>
        <taxon>Bacteria</taxon>
        <taxon>Bacillati</taxon>
        <taxon>Actinomycetota</taxon>
        <taxon>Actinomycetes</taxon>
        <taxon>Glycomycetales</taxon>
        <taxon>Glycomycetaceae</taxon>
        <taxon>Stackebrandtia</taxon>
    </lineage>
</organism>
<dbReference type="AlphaFoldDB" id="D3QBQ7"/>
<dbReference type="STRING" id="446470.Snas_5161"/>
<accession>D3QBQ7</accession>
<feature type="binding site" evidence="11">
    <location>
        <position position="46"/>
    </location>
    <ligand>
        <name>[4Fe-4S] cluster</name>
        <dbReference type="ChEBI" id="CHEBI:49883"/>
    </ligand>
</feature>
<keyword evidence="14" id="KW-1185">Reference proteome</keyword>
<dbReference type="InterPro" id="IPR034768">
    <property type="entry name" value="4FE4S_WBL"/>
</dbReference>
<evidence type="ECO:0000256" key="6">
    <source>
        <dbReference type="ARBA" id="ARBA00023014"/>
    </source>
</evidence>
<comment type="subcellular location">
    <subcellularLocation>
        <location evidence="1 11">Cytoplasm</location>
    </subcellularLocation>
</comment>
<evidence type="ECO:0000256" key="2">
    <source>
        <dbReference type="ARBA" id="ARBA00006597"/>
    </source>
</evidence>
<keyword evidence="11" id="KW-0963">Cytoplasm</keyword>
<dbReference type="PANTHER" id="PTHR38839:SF6">
    <property type="entry name" value="TRANSCRIPTIONAL REGULATOR WHIB1"/>
    <property type="match status" value="1"/>
</dbReference>
<feature type="binding site" evidence="11">
    <location>
        <position position="37"/>
    </location>
    <ligand>
        <name>[4Fe-4S] cluster</name>
        <dbReference type="ChEBI" id="CHEBI:49883"/>
    </ligand>
</feature>
<reference evidence="13 14" key="1">
    <citation type="journal article" date="2009" name="Stand. Genomic Sci.">
        <title>Complete genome sequence of Stackebrandtia nassauensis type strain (LLR-40K-21).</title>
        <authorList>
            <person name="Munk C."/>
            <person name="Lapidus A."/>
            <person name="Copeland A."/>
            <person name="Jando M."/>
            <person name="Mayilraj S."/>
            <person name="Glavina Del Rio T."/>
            <person name="Nolan M."/>
            <person name="Chen F."/>
            <person name="Lucas S."/>
            <person name="Tice H."/>
            <person name="Cheng J.F."/>
            <person name="Han C."/>
            <person name="Detter J.C."/>
            <person name="Bruce D."/>
            <person name="Goodwin L."/>
            <person name="Chain P."/>
            <person name="Pitluck S."/>
            <person name="Goker M."/>
            <person name="Ovchinikova G."/>
            <person name="Pati A."/>
            <person name="Ivanova N."/>
            <person name="Mavromatis K."/>
            <person name="Chen A."/>
            <person name="Palaniappan K."/>
            <person name="Land M."/>
            <person name="Hauser L."/>
            <person name="Chang Y.J."/>
            <person name="Jeffries C.D."/>
            <person name="Bristow J."/>
            <person name="Eisen J.A."/>
            <person name="Markowitz V."/>
            <person name="Hugenholtz P."/>
            <person name="Kyrpides N.C."/>
            <person name="Klenk H.P."/>
        </authorList>
    </citation>
    <scope>NUCLEOTIDE SEQUENCE [LARGE SCALE GENOMIC DNA]</scope>
    <source>
        <strain evidence="14">DSM 44728 / CIP 108903 / NRRL B-16338 / NBRC 102104 / LLR-40K-21</strain>
    </source>
</reference>
<evidence type="ECO:0000256" key="8">
    <source>
        <dbReference type="ARBA" id="ARBA00023125"/>
    </source>
</evidence>
<protein>
    <recommendedName>
        <fullName evidence="11">Transcriptional regulator WhiB</fullName>
    </recommendedName>
</protein>
<keyword evidence="5 11" id="KW-0408">Iron</keyword>
<sequence length="88" mass="9756">MDWRHIAICRDEDPELFFPIGDSGPALVQIEQAKGVCRRCPVTEECLKWALESGQDAGIWGGMSEDERRALKRRGGIRTLSVAARTAA</sequence>
<keyword evidence="10 11" id="KW-0804">Transcription</keyword>
<dbReference type="GO" id="GO:0045454">
    <property type="term" value="P:cell redox homeostasis"/>
    <property type="evidence" value="ECO:0007669"/>
    <property type="project" value="TreeGrafter"/>
</dbReference>
<dbReference type="InterPro" id="IPR003482">
    <property type="entry name" value="Whib"/>
</dbReference>
<dbReference type="PANTHER" id="PTHR38839">
    <property type="entry name" value="TRANSCRIPTIONAL REGULATOR WHID-RELATED"/>
    <property type="match status" value="1"/>
</dbReference>
<comment type="similarity">
    <text evidence="2 11">Belongs to the WhiB family.</text>
</comment>